<dbReference type="PANTHER" id="PTHR11472">
    <property type="entry name" value="DNA REPAIR DEAD HELICASE RAD3/XP-D SUBFAMILY MEMBER"/>
    <property type="match status" value="1"/>
</dbReference>
<dbReference type="InterPro" id="IPR011545">
    <property type="entry name" value="DEAD/DEAH_box_helicase_dom"/>
</dbReference>
<evidence type="ECO:0000256" key="4">
    <source>
        <dbReference type="ARBA" id="ARBA00022801"/>
    </source>
</evidence>
<dbReference type="PANTHER" id="PTHR11472:SF34">
    <property type="entry name" value="REGULATOR OF TELOMERE ELONGATION HELICASE 1"/>
    <property type="match status" value="1"/>
</dbReference>
<evidence type="ECO:0000256" key="8">
    <source>
        <dbReference type="ARBA" id="ARBA00023014"/>
    </source>
</evidence>
<evidence type="ECO:0000256" key="9">
    <source>
        <dbReference type="ARBA" id="ARBA00023125"/>
    </source>
</evidence>
<dbReference type="SMART" id="SM00487">
    <property type="entry name" value="DEXDc"/>
    <property type="match status" value="1"/>
</dbReference>
<evidence type="ECO:0000259" key="15">
    <source>
        <dbReference type="PROSITE" id="PS51193"/>
    </source>
</evidence>
<keyword evidence="5 16" id="KW-0347">Helicase</keyword>
<evidence type="ECO:0000256" key="7">
    <source>
        <dbReference type="ARBA" id="ARBA00023004"/>
    </source>
</evidence>
<dbReference type="Gene3D" id="3.40.50.300">
    <property type="entry name" value="P-loop containing nucleotide triphosphate hydrolases"/>
    <property type="match status" value="2"/>
</dbReference>
<dbReference type="GO" id="GO:0006281">
    <property type="term" value="P:DNA repair"/>
    <property type="evidence" value="ECO:0007669"/>
    <property type="project" value="TreeGrafter"/>
</dbReference>
<dbReference type="GO" id="GO:0046872">
    <property type="term" value="F:metal ion binding"/>
    <property type="evidence" value="ECO:0007669"/>
    <property type="project" value="UniProtKB-KW"/>
</dbReference>
<organism evidence="16 17">
    <name type="scientific">Haliangium ochraceum (strain DSM 14365 / JCM 11303 / SMP-2)</name>
    <dbReference type="NCBI Taxonomy" id="502025"/>
    <lineage>
        <taxon>Bacteria</taxon>
        <taxon>Pseudomonadati</taxon>
        <taxon>Myxococcota</taxon>
        <taxon>Polyangia</taxon>
        <taxon>Haliangiales</taxon>
        <taxon>Kofleriaceae</taxon>
        <taxon>Haliangium</taxon>
    </lineage>
</organism>
<dbReference type="GO" id="GO:0005524">
    <property type="term" value="F:ATP binding"/>
    <property type="evidence" value="ECO:0007669"/>
    <property type="project" value="UniProtKB-KW"/>
</dbReference>
<dbReference type="EMBL" id="CP001804">
    <property type="protein sequence ID" value="ACY19077.1"/>
    <property type="molecule type" value="Genomic_DNA"/>
</dbReference>
<evidence type="ECO:0000313" key="17">
    <source>
        <dbReference type="Proteomes" id="UP000001880"/>
    </source>
</evidence>
<comment type="cofactor">
    <cofactor evidence="1">
        <name>[4Fe-4S] cluster</name>
        <dbReference type="ChEBI" id="CHEBI:49883"/>
    </cofactor>
</comment>
<feature type="region of interest" description="Disordered" evidence="14">
    <location>
        <begin position="706"/>
        <end position="729"/>
    </location>
</feature>
<keyword evidence="17" id="KW-1185">Reference proteome</keyword>
<keyword evidence="4" id="KW-0378">Hydrolase</keyword>
<dbReference type="Pfam" id="PF13307">
    <property type="entry name" value="Helicase_C_2"/>
    <property type="match status" value="1"/>
</dbReference>
<keyword evidence="7" id="KW-0408">Iron</keyword>
<dbReference type="KEGG" id="hoh:Hoch_6611"/>
<evidence type="ECO:0000256" key="2">
    <source>
        <dbReference type="ARBA" id="ARBA00022723"/>
    </source>
</evidence>
<dbReference type="HOGENOM" id="CLU_012117_2_0_7"/>
<keyword evidence="10" id="KW-0413">Isomerase</keyword>
<dbReference type="InterPro" id="IPR014001">
    <property type="entry name" value="Helicase_ATP-bd"/>
</dbReference>
<feature type="region of interest" description="Disordered" evidence="14">
    <location>
        <begin position="265"/>
        <end position="303"/>
    </location>
</feature>
<keyword evidence="6" id="KW-0067">ATP-binding</keyword>
<dbReference type="InterPro" id="IPR014013">
    <property type="entry name" value="Helic_SF1/SF2_ATP-bd_DinG/Rad3"/>
</dbReference>
<dbReference type="InterPro" id="IPR045028">
    <property type="entry name" value="DinG/Rad3-like"/>
</dbReference>
<evidence type="ECO:0000256" key="13">
    <source>
        <dbReference type="ARBA" id="ARBA00048954"/>
    </source>
</evidence>
<dbReference type="GO" id="GO:0051536">
    <property type="term" value="F:iron-sulfur cluster binding"/>
    <property type="evidence" value="ECO:0007669"/>
    <property type="project" value="UniProtKB-KW"/>
</dbReference>
<dbReference type="eggNOG" id="COG1199">
    <property type="taxonomic scope" value="Bacteria"/>
</dbReference>
<dbReference type="GO" id="GO:0043139">
    <property type="term" value="F:5'-3' DNA helicase activity"/>
    <property type="evidence" value="ECO:0007669"/>
    <property type="project" value="UniProtKB-EC"/>
</dbReference>
<dbReference type="Pfam" id="PF00270">
    <property type="entry name" value="DEAD"/>
    <property type="match status" value="1"/>
</dbReference>
<comment type="catalytic activity">
    <reaction evidence="13">
        <text>ATP + H2O = ADP + phosphate + H(+)</text>
        <dbReference type="Rhea" id="RHEA:13065"/>
        <dbReference type="ChEBI" id="CHEBI:15377"/>
        <dbReference type="ChEBI" id="CHEBI:15378"/>
        <dbReference type="ChEBI" id="CHEBI:30616"/>
        <dbReference type="ChEBI" id="CHEBI:43474"/>
        <dbReference type="ChEBI" id="CHEBI:456216"/>
        <dbReference type="EC" id="5.6.2.3"/>
    </reaction>
</comment>
<evidence type="ECO:0000256" key="11">
    <source>
        <dbReference type="ARBA" id="ARBA00038058"/>
    </source>
</evidence>
<evidence type="ECO:0000313" key="16">
    <source>
        <dbReference type="EMBL" id="ACY19077.1"/>
    </source>
</evidence>
<evidence type="ECO:0000256" key="14">
    <source>
        <dbReference type="SAM" id="MobiDB-lite"/>
    </source>
</evidence>
<evidence type="ECO:0000256" key="1">
    <source>
        <dbReference type="ARBA" id="ARBA00001966"/>
    </source>
</evidence>
<reference evidence="16 17" key="1">
    <citation type="journal article" date="2010" name="Stand. Genomic Sci.">
        <title>Complete genome sequence of Haliangium ochraceum type strain (SMP-2).</title>
        <authorList>
            <consortium name="US DOE Joint Genome Institute (JGI-PGF)"/>
            <person name="Ivanova N."/>
            <person name="Daum C."/>
            <person name="Lang E."/>
            <person name="Abt B."/>
            <person name="Kopitz M."/>
            <person name="Saunders E."/>
            <person name="Lapidus A."/>
            <person name="Lucas S."/>
            <person name="Glavina Del Rio T."/>
            <person name="Nolan M."/>
            <person name="Tice H."/>
            <person name="Copeland A."/>
            <person name="Cheng J.F."/>
            <person name="Chen F."/>
            <person name="Bruce D."/>
            <person name="Goodwin L."/>
            <person name="Pitluck S."/>
            <person name="Mavromatis K."/>
            <person name="Pati A."/>
            <person name="Mikhailova N."/>
            <person name="Chen A."/>
            <person name="Palaniappan K."/>
            <person name="Land M."/>
            <person name="Hauser L."/>
            <person name="Chang Y.J."/>
            <person name="Jeffries C.D."/>
            <person name="Detter J.C."/>
            <person name="Brettin T."/>
            <person name="Rohde M."/>
            <person name="Goker M."/>
            <person name="Bristow J."/>
            <person name="Markowitz V."/>
            <person name="Eisen J.A."/>
            <person name="Hugenholtz P."/>
            <person name="Kyrpides N.C."/>
            <person name="Klenk H.P."/>
        </authorList>
    </citation>
    <scope>NUCLEOTIDE SEQUENCE [LARGE SCALE GENOMIC DNA]</scope>
    <source>
        <strain evidence="17">DSM 14365 / CIP 107738 / JCM 11303 / AJ 13395 / SMP-2</strain>
    </source>
</reference>
<dbReference type="Pfam" id="PF06733">
    <property type="entry name" value="DEAD_2"/>
    <property type="match status" value="1"/>
</dbReference>
<protein>
    <recommendedName>
        <fullName evidence="12">DNA 5'-3' helicase</fullName>
        <ecNumber evidence="12">5.6.2.3</ecNumber>
    </recommendedName>
</protein>
<dbReference type="GO" id="GO:0003677">
    <property type="term" value="F:DNA binding"/>
    <property type="evidence" value="ECO:0007669"/>
    <property type="project" value="UniProtKB-KW"/>
</dbReference>
<dbReference type="InterPro" id="IPR006555">
    <property type="entry name" value="ATP-dep_Helicase_C"/>
</dbReference>
<dbReference type="PROSITE" id="PS51193">
    <property type="entry name" value="HELICASE_ATP_BIND_2"/>
    <property type="match status" value="1"/>
</dbReference>
<dbReference type="GO" id="GO:0016818">
    <property type="term" value="F:hydrolase activity, acting on acid anhydrides, in phosphorus-containing anhydrides"/>
    <property type="evidence" value="ECO:0007669"/>
    <property type="project" value="InterPro"/>
</dbReference>
<dbReference type="SMART" id="SM00491">
    <property type="entry name" value="HELICc2"/>
    <property type="match status" value="1"/>
</dbReference>
<comment type="similarity">
    <text evidence="11">Belongs to the helicase family. DinG subfamily.</text>
</comment>
<accession>D0LRT5</accession>
<dbReference type="InterPro" id="IPR027417">
    <property type="entry name" value="P-loop_NTPase"/>
</dbReference>
<proteinExistence type="inferred from homology"/>
<dbReference type="EC" id="5.6.2.3" evidence="12"/>
<evidence type="ECO:0000256" key="3">
    <source>
        <dbReference type="ARBA" id="ARBA00022741"/>
    </source>
</evidence>
<evidence type="ECO:0000256" key="5">
    <source>
        <dbReference type="ARBA" id="ARBA00022806"/>
    </source>
</evidence>
<dbReference type="STRING" id="502025.Hoch_6611"/>
<name>D0LRT5_HALO1</name>
<dbReference type="SUPFAM" id="SSF52540">
    <property type="entry name" value="P-loop containing nucleoside triphosphate hydrolases"/>
    <property type="match status" value="1"/>
</dbReference>
<dbReference type="AlphaFoldDB" id="D0LRT5"/>
<dbReference type="Proteomes" id="UP000001880">
    <property type="component" value="Chromosome"/>
</dbReference>
<keyword evidence="9" id="KW-0238">DNA-binding</keyword>
<feature type="domain" description="Helicase ATP-binding" evidence="15">
    <location>
        <begin position="22"/>
        <end position="297"/>
    </location>
</feature>
<dbReference type="InterPro" id="IPR010614">
    <property type="entry name" value="RAD3-like_helicase_DEAD"/>
</dbReference>
<evidence type="ECO:0000256" key="12">
    <source>
        <dbReference type="ARBA" id="ARBA00044969"/>
    </source>
</evidence>
<evidence type="ECO:0000256" key="10">
    <source>
        <dbReference type="ARBA" id="ARBA00023235"/>
    </source>
</evidence>
<gene>
    <name evidence="16" type="ordered locus">Hoch_6611</name>
</gene>
<evidence type="ECO:0000256" key="6">
    <source>
        <dbReference type="ARBA" id="ARBA00022840"/>
    </source>
</evidence>
<keyword evidence="3" id="KW-0547">Nucleotide-binding</keyword>
<keyword evidence="2" id="KW-0479">Metal-binding</keyword>
<keyword evidence="8" id="KW-0411">Iron-sulfur</keyword>
<sequence length="729" mass="79354">MFSDIASHAGLSVERVLGPSGILRACTPHYEDRPEQRHMAHAVAEALAHQGALLVEAGTGTGKTLAYLVPALLSGKRVVISTGTRALQDQITRNDIPLLEEILPRQFTAVTLKGVSNYVCVRKLWDVSARLAMAPEARRDYQTVAEWARDSPTGDRAELTAVADDAPIWAALTNTPDTRIGPRCPFFEQCFITRARRRAEKADLIIVNHHLFFADLSLRSSYPGARVLPEYEAVVFDEAHQLEDVMTEHFGVQVSTVRLAQLARDARHSSAGRNGPLFPNAQSSEKASDDDDSPKPSTRPMETSTERIIAHLERCAEGFFISVRAALRESPAGDGGRVPLDDSLFADSDRQEAWFRLDSALDELAAHATLRADELASDSAEAAAYAIGEDNPGNADERAEALAAVAVRAEMLRGDLALLAERSERAFVYWGEARATSVGLCAAPVDVSAYLRKYLLPIAPAAIFTSATLRAAGSFDYLRQRLGLDSEIADELAVPSPFDYARQAILYLPRDLPDPRDAGFTAAACARVVELCAITGGRAFVLFTSHRALREAARRLLGTLPHEVLVQGQMPRAALVEQFRARPGAVLLGTGTFWEGVDVPGDALSLVIVDKLPFAPHTDPLVRARVQRIESRGGAPFEGYQVPQAALALKQGFGRLIRRSDDRGIVAVLDPRIVTRRYGRAFLDTLPADITRTSVLEQVRRWWQRGPAPVSSSGDGQAGDAVAAREKSE</sequence>